<dbReference type="PANTHER" id="PTHR36710">
    <property type="entry name" value="PECTINESTERASE INHIBITOR-LIKE"/>
    <property type="match status" value="1"/>
</dbReference>
<evidence type="ECO:0000259" key="5">
    <source>
        <dbReference type="SMART" id="SM00856"/>
    </source>
</evidence>
<protein>
    <recommendedName>
        <fullName evidence="5">Pectinesterase inhibitor domain-containing protein</fullName>
    </recommendedName>
</protein>
<keyword evidence="1 4" id="KW-0732">Signal</keyword>
<dbReference type="CDD" id="cd15797">
    <property type="entry name" value="PMEI"/>
    <property type="match status" value="1"/>
</dbReference>
<dbReference type="Gene3D" id="1.20.140.40">
    <property type="entry name" value="Invertase/pectin methylesterase inhibitor family protein"/>
    <property type="match status" value="1"/>
</dbReference>
<feature type="signal peptide" evidence="4">
    <location>
        <begin position="1"/>
        <end position="24"/>
    </location>
</feature>
<dbReference type="GO" id="GO:0046910">
    <property type="term" value="F:pectinesterase inhibitor activity"/>
    <property type="evidence" value="ECO:0007669"/>
    <property type="project" value="InterPro"/>
</dbReference>
<keyword evidence="2" id="KW-1015">Disulfide bond</keyword>
<evidence type="ECO:0000256" key="2">
    <source>
        <dbReference type="ARBA" id="ARBA00023157"/>
    </source>
</evidence>
<comment type="caution">
    <text evidence="6">The sequence shown here is derived from an EMBL/GenBank/DDBJ whole genome shotgun (WGS) entry which is preliminary data.</text>
</comment>
<dbReference type="PANTHER" id="PTHR36710:SF4">
    <property type="entry name" value="PLANT INVERTASE_PECTIN METHYLESTERASE INHIBITOR SUPERFAMILY PROTEIN"/>
    <property type="match status" value="1"/>
</dbReference>
<dbReference type="Pfam" id="PF04043">
    <property type="entry name" value="PMEI"/>
    <property type="match status" value="1"/>
</dbReference>
<name>A0A2G9GNG9_9LAMI</name>
<dbReference type="InterPro" id="IPR035513">
    <property type="entry name" value="Invertase/methylesterase_inhib"/>
</dbReference>
<dbReference type="OrthoDB" id="913766at2759"/>
<evidence type="ECO:0000256" key="4">
    <source>
        <dbReference type="SAM" id="SignalP"/>
    </source>
</evidence>
<dbReference type="AlphaFoldDB" id="A0A2G9GNG9"/>
<dbReference type="InterPro" id="IPR052421">
    <property type="entry name" value="PCW_Enzyme_Inhibitor"/>
</dbReference>
<evidence type="ECO:0000313" key="7">
    <source>
        <dbReference type="Proteomes" id="UP000231279"/>
    </source>
</evidence>
<evidence type="ECO:0000256" key="3">
    <source>
        <dbReference type="ARBA" id="ARBA00038471"/>
    </source>
</evidence>
<sequence>MSTFSRPLSFFIFLILLTSSNTLSQSTNARLITKKLFHKICSKARNPSLCLNNLKPLEAKSVVPNSITALGLNSMNMALHQAKTTADLIWQHYRDTDVDKYTIRLRYHICFTIYALDVMNQLTKAKEHMSAGAAKSVKKCISVAVKGVNSCKKGLMKEPYEQSRVVMEANDVFKDVCSIILAICNKVP</sequence>
<keyword evidence="7" id="KW-1185">Reference proteome</keyword>
<dbReference type="EMBL" id="NKXS01004308">
    <property type="protein sequence ID" value="PIN06839.1"/>
    <property type="molecule type" value="Genomic_DNA"/>
</dbReference>
<evidence type="ECO:0000256" key="1">
    <source>
        <dbReference type="ARBA" id="ARBA00022729"/>
    </source>
</evidence>
<organism evidence="6 7">
    <name type="scientific">Handroanthus impetiginosus</name>
    <dbReference type="NCBI Taxonomy" id="429701"/>
    <lineage>
        <taxon>Eukaryota</taxon>
        <taxon>Viridiplantae</taxon>
        <taxon>Streptophyta</taxon>
        <taxon>Embryophyta</taxon>
        <taxon>Tracheophyta</taxon>
        <taxon>Spermatophyta</taxon>
        <taxon>Magnoliopsida</taxon>
        <taxon>eudicotyledons</taxon>
        <taxon>Gunneridae</taxon>
        <taxon>Pentapetalae</taxon>
        <taxon>asterids</taxon>
        <taxon>lamiids</taxon>
        <taxon>Lamiales</taxon>
        <taxon>Bignoniaceae</taxon>
        <taxon>Crescentiina</taxon>
        <taxon>Tabebuia alliance</taxon>
        <taxon>Handroanthus</taxon>
    </lineage>
</organism>
<dbReference type="InterPro" id="IPR006501">
    <property type="entry name" value="Pectinesterase_inhib_dom"/>
</dbReference>
<proteinExistence type="inferred from homology"/>
<accession>A0A2G9GNG9</accession>
<comment type="similarity">
    <text evidence="3">Belongs to the PMEI family.</text>
</comment>
<feature type="chain" id="PRO_5013594057" description="Pectinesterase inhibitor domain-containing protein" evidence="4">
    <location>
        <begin position="25"/>
        <end position="188"/>
    </location>
</feature>
<dbReference type="Proteomes" id="UP000231279">
    <property type="component" value="Unassembled WGS sequence"/>
</dbReference>
<dbReference type="SMART" id="SM00856">
    <property type="entry name" value="PMEI"/>
    <property type="match status" value="1"/>
</dbReference>
<dbReference type="InterPro" id="IPR034086">
    <property type="entry name" value="PMEI_plant"/>
</dbReference>
<dbReference type="SUPFAM" id="SSF101148">
    <property type="entry name" value="Plant invertase/pectin methylesterase inhibitor"/>
    <property type="match status" value="1"/>
</dbReference>
<reference evidence="7" key="1">
    <citation type="journal article" date="2018" name="Gigascience">
        <title>Genome assembly of the Pink Ipe (Handroanthus impetiginosus, Bignoniaceae), a highly valued, ecologically keystone Neotropical timber forest tree.</title>
        <authorList>
            <person name="Silva-Junior O.B."/>
            <person name="Grattapaglia D."/>
            <person name="Novaes E."/>
            <person name="Collevatti R.G."/>
        </authorList>
    </citation>
    <scope>NUCLEOTIDE SEQUENCE [LARGE SCALE GENOMIC DNA]</scope>
    <source>
        <strain evidence="7">cv. UFG-1</strain>
    </source>
</reference>
<gene>
    <name evidence="6" type="ORF">CDL12_20612</name>
</gene>
<feature type="domain" description="Pectinesterase inhibitor" evidence="5">
    <location>
        <begin position="32"/>
        <end position="183"/>
    </location>
</feature>
<dbReference type="NCBIfam" id="TIGR01614">
    <property type="entry name" value="PME_inhib"/>
    <property type="match status" value="1"/>
</dbReference>
<evidence type="ECO:0000313" key="6">
    <source>
        <dbReference type="EMBL" id="PIN06839.1"/>
    </source>
</evidence>